<dbReference type="RefSeq" id="WP_157885652.1">
    <property type="nucleotide sequence ID" value="NZ_BMIY01000011.1"/>
</dbReference>
<protein>
    <submittedName>
        <fullName evidence="2">Uncharacterized protein</fullName>
    </submittedName>
</protein>
<feature type="signal peptide" evidence="1">
    <location>
        <begin position="1"/>
        <end position="30"/>
    </location>
</feature>
<evidence type="ECO:0000256" key="1">
    <source>
        <dbReference type="SAM" id="SignalP"/>
    </source>
</evidence>
<accession>A0A916QLG0</accession>
<feature type="chain" id="PRO_5037610279" evidence="1">
    <location>
        <begin position="31"/>
        <end position="584"/>
    </location>
</feature>
<comment type="caution">
    <text evidence="2">The sequence shown here is derived from an EMBL/GenBank/DDBJ whole genome shotgun (WGS) entry which is preliminary data.</text>
</comment>
<dbReference type="OrthoDB" id="7053788at2"/>
<reference evidence="2" key="1">
    <citation type="journal article" date="2014" name="Int. J. Syst. Evol. Microbiol.">
        <title>Complete genome sequence of Corynebacterium casei LMG S-19264T (=DSM 44701T), isolated from a smear-ripened cheese.</title>
        <authorList>
            <consortium name="US DOE Joint Genome Institute (JGI-PGF)"/>
            <person name="Walter F."/>
            <person name="Albersmeier A."/>
            <person name="Kalinowski J."/>
            <person name="Ruckert C."/>
        </authorList>
    </citation>
    <scope>NUCLEOTIDE SEQUENCE</scope>
    <source>
        <strain evidence="2">CGMCC 1.15425</strain>
    </source>
</reference>
<evidence type="ECO:0000313" key="2">
    <source>
        <dbReference type="EMBL" id="GFZ80955.1"/>
    </source>
</evidence>
<proteinExistence type="predicted"/>
<name>A0A916QLG0_9GAMM</name>
<dbReference type="SUPFAM" id="SSF89372">
    <property type="entry name" value="Fucose-specific lectin"/>
    <property type="match status" value="1"/>
</dbReference>
<sequence length="584" mass="63568">MRLDRTRVLKQVCFSVALPLLAANSMSVGAAQEGAQEAEVAPSLNWLAYRVRSDASVALNADAGWAAAENTMTALHYDSPFRLRVQVLASEVTADGHQISLQYRTNDDAWKPVGYAHFPYPSLASPLVSIIKTDAYQSGDETTRLLGEATQDWDDGLGLNAEVATPVWRETGNALGWEWPLVVRRFSDGPTFAEDGLSVDLRLVNGLGQPLGGVEPLQLTLSAEPGHLGGTFIETPGRIGPYQTENGSLYFFMEPTETDNRFMAMISTDYGNSWREVDGENRPDADDLEGVAAARHGDVIHLIHQQSEEVFYHAFDLSAGAAGQWLVNSESIAQPAEPPTQYADLIARQDGSLVALYAGDHKLFMQFRDVHGNWTEPGELDTDMAPDLSGPVMAVGDDGQVTLAYTALDGQGFVRHLRADNTLTDRQQISSDLGTRDIDNGAIAPLVIDPETGDSIIVYRESDGMLYERRLSHDGELSALAKISDMSVVTGAVDSEQVGADLIYHNGVLHLLFIEEASRDIYHTQSSEPGVWQQPMRVVDNIQGGWVRGSVHLNQAGEPVYGFVYDAGSKGGSGFNRYMALPLN</sequence>
<reference evidence="2" key="2">
    <citation type="submission" date="2020-09" db="EMBL/GenBank/DDBJ databases">
        <authorList>
            <person name="Sun Q."/>
            <person name="Zhou Y."/>
        </authorList>
    </citation>
    <scope>NUCLEOTIDE SEQUENCE</scope>
    <source>
        <strain evidence="2">CGMCC 1.15425</strain>
    </source>
</reference>
<dbReference type="EMBL" id="BMIY01000011">
    <property type="protein sequence ID" value="GFZ80955.1"/>
    <property type="molecule type" value="Genomic_DNA"/>
</dbReference>
<dbReference type="Proteomes" id="UP000627715">
    <property type="component" value="Unassembled WGS sequence"/>
</dbReference>
<keyword evidence="1" id="KW-0732">Signal</keyword>
<keyword evidence="3" id="KW-1185">Reference proteome</keyword>
<organism evidence="2 3">
    <name type="scientific">Pseudohongiella nitratireducens</name>
    <dbReference type="NCBI Taxonomy" id="1768907"/>
    <lineage>
        <taxon>Bacteria</taxon>
        <taxon>Pseudomonadati</taxon>
        <taxon>Pseudomonadota</taxon>
        <taxon>Gammaproteobacteria</taxon>
        <taxon>Pseudomonadales</taxon>
        <taxon>Pseudohongiellaceae</taxon>
        <taxon>Pseudohongiella</taxon>
    </lineage>
</organism>
<gene>
    <name evidence="2" type="ORF">GCM10011403_25040</name>
</gene>
<dbReference type="AlphaFoldDB" id="A0A916QLG0"/>
<evidence type="ECO:0000313" key="3">
    <source>
        <dbReference type="Proteomes" id="UP000627715"/>
    </source>
</evidence>